<dbReference type="RefSeq" id="WP_238240565.1">
    <property type="nucleotide sequence ID" value="NZ_BPQQ01000069.1"/>
</dbReference>
<evidence type="ECO:0000313" key="3">
    <source>
        <dbReference type="Proteomes" id="UP001055153"/>
    </source>
</evidence>
<evidence type="ECO:0000313" key="2">
    <source>
        <dbReference type="EMBL" id="GJE03168.1"/>
    </source>
</evidence>
<proteinExistence type="predicted"/>
<name>A0ABQ4SN32_9HYPH</name>
<feature type="signal peptide" evidence="1">
    <location>
        <begin position="1"/>
        <end position="22"/>
    </location>
</feature>
<protein>
    <submittedName>
        <fullName evidence="2">Uncharacterized protein</fullName>
    </submittedName>
</protein>
<reference evidence="2" key="1">
    <citation type="journal article" date="2021" name="Front. Microbiol.">
        <title>Comprehensive Comparative Genomics and Phenotyping of Methylobacterium Species.</title>
        <authorList>
            <person name="Alessa O."/>
            <person name="Ogura Y."/>
            <person name="Fujitani Y."/>
            <person name="Takami H."/>
            <person name="Hayashi T."/>
            <person name="Sahin N."/>
            <person name="Tani A."/>
        </authorList>
    </citation>
    <scope>NUCLEOTIDE SEQUENCE</scope>
    <source>
        <strain evidence="2">DSM 17168</strain>
    </source>
</reference>
<feature type="chain" id="PRO_5045284058" evidence="1">
    <location>
        <begin position="23"/>
        <end position="261"/>
    </location>
</feature>
<organism evidence="2 3">
    <name type="scientific">Methylobacterium isbiliense</name>
    <dbReference type="NCBI Taxonomy" id="315478"/>
    <lineage>
        <taxon>Bacteria</taxon>
        <taxon>Pseudomonadati</taxon>
        <taxon>Pseudomonadota</taxon>
        <taxon>Alphaproteobacteria</taxon>
        <taxon>Hyphomicrobiales</taxon>
        <taxon>Methylobacteriaceae</taxon>
        <taxon>Methylobacterium</taxon>
    </lineage>
</organism>
<keyword evidence="1" id="KW-0732">Signal</keyword>
<keyword evidence="3" id="KW-1185">Reference proteome</keyword>
<evidence type="ECO:0000256" key="1">
    <source>
        <dbReference type="SAM" id="SignalP"/>
    </source>
</evidence>
<reference evidence="2" key="2">
    <citation type="submission" date="2021-08" db="EMBL/GenBank/DDBJ databases">
        <authorList>
            <person name="Tani A."/>
            <person name="Ola A."/>
            <person name="Ogura Y."/>
            <person name="Katsura K."/>
            <person name="Hayashi T."/>
        </authorList>
    </citation>
    <scope>NUCLEOTIDE SEQUENCE</scope>
    <source>
        <strain evidence="2">DSM 17168</strain>
    </source>
</reference>
<dbReference type="EMBL" id="BPQQ01000069">
    <property type="protein sequence ID" value="GJE03168.1"/>
    <property type="molecule type" value="Genomic_DNA"/>
</dbReference>
<accession>A0ABQ4SN32</accession>
<sequence length="261" mass="27093">MGQKIAASVLVLACLALAPAVAQTPPPDPLGTPAGFSQEIRTVVTFKIPDEVAQSLLPAGWTVSPIAQGPAKGANLSAVFAETLLGLGADGKPVGAPEPFVVLSVPAKSGQENAFGIVVVYGGAQAVPGYYRVGKPARVSLARSVQGQDLAKTVEETWTVAGEGGERLSLRLAYEAGQPNRGQFDSRNVSAADPKVRRNYRIDQGSFVIRSPGSSIDRAKTVSVEASGGVLGKIFSGPPEIVSVAALPWYARQMFVPTVTD</sequence>
<gene>
    <name evidence="2" type="ORF">GMJLKIPL_5119</name>
</gene>
<comment type="caution">
    <text evidence="2">The sequence shown here is derived from an EMBL/GenBank/DDBJ whole genome shotgun (WGS) entry which is preliminary data.</text>
</comment>
<dbReference type="Proteomes" id="UP001055153">
    <property type="component" value="Unassembled WGS sequence"/>
</dbReference>